<keyword evidence="9 12" id="KW-0234">DNA repair</keyword>
<comment type="similarity">
    <text evidence="1 12">Belongs to the Nth/MutY family.</text>
</comment>
<dbReference type="HAMAP" id="MF_00942">
    <property type="entry name" value="Nth"/>
    <property type="match status" value="1"/>
</dbReference>
<dbReference type="GO" id="GO:0140078">
    <property type="term" value="F:class I DNA-(apurinic or apyrimidinic site) endonuclease activity"/>
    <property type="evidence" value="ECO:0007669"/>
    <property type="project" value="UniProtKB-EC"/>
</dbReference>
<evidence type="ECO:0000256" key="11">
    <source>
        <dbReference type="ARBA" id="ARBA00023295"/>
    </source>
</evidence>
<comment type="function">
    <text evidence="12">DNA repair enzyme that has both DNA N-glycosylase activity and AP-lyase activity. The DNA N-glycosylase activity releases various damaged pyrimidines from DNA by cleaving the N-glycosidic bond, leaving an AP (apurinic/apyrimidinic) site. The AP-lyase activity cleaves the phosphodiester bond 3' to the AP site by a beta-elimination, leaving a 3'-terminal unsaturated sugar and a product with a terminal 5'-phosphate.</text>
</comment>
<dbReference type="Pfam" id="PF00633">
    <property type="entry name" value="HHH"/>
    <property type="match status" value="1"/>
</dbReference>
<dbReference type="GO" id="GO:0006285">
    <property type="term" value="P:base-excision repair, AP site formation"/>
    <property type="evidence" value="ECO:0007669"/>
    <property type="project" value="TreeGrafter"/>
</dbReference>
<evidence type="ECO:0000256" key="9">
    <source>
        <dbReference type="ARBA" id="ARBA00023204"/>
    </source>
</evidence>
<evidence type="ECO:0000256" key="1">
    <source>
        <dbReference type="ARBA" id="ARBA00008343"/>
    </source>
</evidence>
<dbReference type="FunFam" id="1.10.340.30:FF:000001">
    <property type="entry name" value="Endonuclease III"/>
    <property type="match status" value="1"/>
</dbReference>
<evidence type="ECO:0000313" key="16">
    <source>
        <dbReference type="Proteomes" id="UP000663859"/>
    </source>
</evidence>
<dbReference type="InterPro" id="IPR011257">
    <property type="entry name" value="DNA_glycosylase"/>
</dbReference>
<evidence type="ECO:0000256" key="5">
    <source>
        <dbReference type="ARBA" id="ARBA00022801"/>
    </source>
</evidence>
<keyword evidence="11 12" id="KW-0326">Glycosidase</keyword>
<evidence type="ECO:0000256" key="4">
    <source>
        <dbReference type="ARBA" id="ARBA00022763"/>
    </source>
</evidence>
<dbReference type="PANTHER" id="PTHR10359">
    <property type="entry name" value="A/G-SPECIFIC ADENINE GLYCOSYLASE/ENDONUCLEASE III"/>
    <property type="match status" value="1"/>
</dbReference>
<dbReference type="GO" id="GO:0051539">
    <property type="term" value="F:4 iron, 4 sulfur cluster binding"/>
    <property type="evidence" value="ECO:0007669"/>
    <property type="project" value="UniProtKB-UniRule"/>
</dbReference>
<evidence type="ECO:0000256" key="7">
    <source>
        <dbReference type="ARBA" id="ARBA00023014"/>
    </source>
</evidence>
<dbReference type="InterPro" id="IPR000445">
    <property type="entry name" value="HhH_motif"/>
</dbReference>
<name>A0A8J2BQP9_9BACT</name>
<feature type="domain" description="HhH-GPD" evidence="14">
    <location>
        <begin position="41"/>
        <end position="189"/>
    </location>
</feature>
<keyword evidence="15" id="KW-0255">Endonuclease</keyword>
<dbReference type="CDD" id="cd00056">
    <property type="entry name" value="ENDO3c"/>
    <property type="match status" value="1"/>
</dbReference>
<dbReference type="GO" id="GO:0019104">
    <property type="term" value="F:DNA N-glycosylase activity"/>
    <property type="evidence" value="ECO:0007669"/>
    <property type="project" value="UniProtKB-UniRule"/>
</dbReference>
<evidence type="ECO:0000256" key="12">
    <source>
        <dbReference type="HAMAP-Rule" id="MF_00942"/>
    </source>
</evidence>
<dbReference type="SMART" id="SM00478">
    <property type="entry name" value="ENDO3c"/>
    <property type="match status" value="1"/>
</dbReference>
<dbReference type="InterPro" id="IPR004036">
    <property type="entry name" value="Endonuclease-III-like_CS2"/>
</dbReference>
<keyword evidence="7 12" id="KW-0411">Iron-sulfur</keyword>
<dbReference type="GO" id="GO:0046872">
    <property type="term" value="F:metal ion binding"/>
    <property type="evidence" value="ECO:0007669"/>
    <property type="project" value="UniProtKB-KW"/>
</dbReference>
<dbReference type="EMBL" id="CAJNOB010000002">
    <property type="protein sequence ID" value="CAF0691312.1"/>
    <property type="molecule type" value="Genomic_DNA"/>
</dbReference>
<dbReference type="FunFam" id="1.10.1670.10:FF:000001">
    <property type="entry name" value="Endonuclease III"/>
    <property type="match status" value="1"/>
</dbReference>
<keyword evidence="4 12" id="KW-0227">DNA damage</keyword>
<keyword evidence="15" id="KW-0540">Nuclease</keyword>
<keyword evidence="3 12" id="KW-0479">Metal-binding</keyword>
<dbReference type="PROSITE" id="PS01155">
    <property type="entry name" value="ENDONUCLEASE_III_2"/>
    <property type="match status" value="1"/>
</dbReference>
<organism evidence="15 16">
    <name type="scientific">Candidatus Methylacidithermus pantelleriae</name>
    <dbReference type="NCBI Taxonomy" id="2744239"/>
    <lineage>
        <taxon>Bacteria</taxon>
        <taxon>Pseudomonadati</taxon>
        <taxon>Verrucomicrobiota</taxon>
        <taxon>Methylacidiphilae</taxon>
        <taxon>Methylacidiphilales</taxon>
        <taxon>Methylacidiphilaceae</taxon>
        <taxon>Candidatus Methylacidithermus</taxon>
    </lineage>
</organism>
<keyword evidence="16" id="KW-1185">Reference proteome</keyword>
<dbReference type="PANTHER" id="PTHR10359:SF18">
    <property type="entry name" value="ENDONUCLEASE III"/>
    <property type="match status" value="1"/>
</dbReference>
<dbReference type="SUPFAM" id="SSF48150">
    <property type="entry name" value="DNA-glycosylase"/>
    <property type="match status" value="1"/>
</dbReference>
<dbReference type="GO" id="GO:0003677">
    <property type="term" value="F:DNA binding"/>
    <property type="evidence" value="ECO:0007669"/>
    <property type="project" value="UniProtKB-UniRule"/>
</dbReference>
<feature type="region of interest" description="Disordered" evidence="13">
    <location>
        <begin position="212"/>
        <end position="234"/>
    </location>
</feature>
<evidence type="ECO:0000256" key="8">
    <source>
        <dbReference type="ARBA" id="ARBA00023125"/>
    </source>
</evidence>
<dbReference type="EC" id="4.2.99.18" evidence="12"/>
<comment type="cofactor">
    <cofactor evidence="12">
        <name>[4Fe-4S] cluster</name>
        <dbReference type="ChEBI" id="CHEBI:49883"/>
    </cofactor>
    <text evidence="12">Binds 1 [4Fe-4S] cluster.</text>
</comment>
<accession>A0A8J2BQP9</accession>
<protein>
    <recommendedName>
        <fullName evidence="12">Endonuclease III</fullName>
        <ecNumber evidence="12">4.2.99.18</ecNumber>
    </recommendedName>
    <alternativeName>
        <fullName evidence="12">DNA-(apurinic or apyrimidinic site) lyase</fullName>
    </alternativeName>
</protein>
<dbReference type="Gene3D" id="1.10.340.30">
    <property type="entry name" value="Hypothetical protein, domain 2"/>
    <property type="match status" value="1"/>
</dbReference>
<sequence length="234" mass="26329">MVVGSPPWVRELCKRLKATYPNSRPALTYNNPLQLLVAAILSAQTTDESVNRVTQKLFQRYKTASDYAQADLAELEKDLRAIGLYRSKARNIQRSCQILCEKYGGEVPPDMEALLSLPGVGRKTANVVLGNGFGRNEGIVVDRHVARLSHRLGLAKGNNPEAIERELMDKIPRELWTDFSNWLIWHGRKRCRARFPDCRHCELEDLCPKIGVSLQGPPEGRSPKKPARATTRTT</sequence>
<feature type="binding site" evidence="12">
    <location>
        <position position="191"/>
    </location>
    <ligand>
        <name>[4Fe-4S] cluster</name>
        <dbReference type="ChEBI" id="CHEBI:49883"/>
    </ligand>
</feature>
<keyword evidence="8 12" id="KW-0238">DNA-binding</keyword>
<dbReference type="InterPro" id="IPR003265">
    <property type="entry name" value="HhH-GPD_domain"/>
</dbReference>
<keyword evidence="2 12" id="KW-0004">4Fe-4S</keyword>
<evidence type="ECO:0000313" key="15">
    <source>
        <dbReference type="EMBL" id="CAF0691312.1"/>
    </source>
</evidence>
<dbReference type="PIRSF" id="PIRSF001435">
    <property type="entry name" value="Nth"/>
    <property type="match status" value="1"/>
</dbReference>
<feature type="binding site" evidence="12">
    <location>
        <position position="201"/>
    </location>
    <ligand>
        <name>[4Fe-4S] cluster</name>
        <dbReference type="ChEBI" id="CHEBI:49883"/>
    </ligand>
</feature>
<reference evidence="15" key="1">
    <citation type="submission" date="2021-02" db="EMBL/GenBank/DDBJ databases">
        <authorList>
            <person name="Cremers G."/>
            <person name="Picone N."/>
        </authorList>
    </citation>
    <scope>NUCLEOTIDE SEQUENCE</scope>
    <source>
        <strain evidence="15">PQ17</strain>
    </source>
</reference>
<feature type="binding site" evidence="12">
    <location>
        <position position="207"/>
    </location>
    <ligand>
        <name>[4Fe-4S] cluster</name>
        <dbReference type="ChEBI" id="CHEBI:49883"/>
    </ligand>
</feature>
<keyword evidence="5 12" id="KW-0378">Hydrolase</keyword>
<feature type="binding site" evidence="12">
    <location>
        <position position="198"/>
    </location>
    <ligand>
        <name>[4Fe-4S] cluster</name>
        <dbReference type="ChEBI" id="CHEBI:49883"/>
    </ligand>
</feature>
<dbReference type="InterPro" id="IPR005759">
    <property type="entry name" value="Nth"/>
</dbReference>
<evidence type="ECO:0000256" key="6">
    <source>
        <dbReference type="ARBA" id="ARBA00023004"/>
    </source>
</evidence>
<evidence type="ECO:0000256" key="2">
    <source>
        <dbReference type="ARBA" id="ARBA00022485"/>
    </source>
</evidence>
<evidence type="ECO:0000256" key="10">
    <source>
        <dbReference type="ARBA" id="ARBA00023239"/>
    </source>
</evidence>
<comment type="caution">
    <text evidence="15">The sequence shown here is derived from an EMBL/GenBank/DDBJ whole genome shotgun (WGS) entry which is preliminary data.</text>
</comment>
<dbReference type="AlphaFoldDB" id="A0A8J2BQP9"/>
<gene>
    <name evidence="12 15" type="primary">nth</name>
    <name evidence="15" type="ORF">MPNT_100004</name>
</gene>
<evidence type="ECO:0000256" key="3">
    <source>
        <dbReference type="ARBA" id="ARBA00022723"/>
    </source>
</evidence>
<proteinExistence type="inferred from homology"/>
<dbReference type="Proteomes" id="UP000663859">
    <property type="component" value="Unassembled WGS sequence"/>
</dbReference>
<evidence type="ECO:0000259" key="14">
    <source>
        <dbReference type="SMART" id="SM00478"/>
    </source>
</evidence>
<dbReference type="InterPro" id="IPR023170">
    <property type="entry name" value="HhH_base_excis_C"/>
</dbReference>
<dbReference type="NCBIfam" id="TIGR01083">
    <property type="entry name" value="nth"/>
    <property type="match status" value="1"/>
</dbReference>
<keyword evidence="10 12" id="KW-0456">Lyase</keyword>
<keyword evidence="6 12" id="KW-0408">Iron</keyword>
<dbReference type="Pfam" id="PF00730">
    <property type="entry name" value="HhH-GPD"/>
    <property type="match status" value="1"/>
</dbReference>
<comment type="catalytic activity">
    <reaction evidence="12">
        <text>2'-deoxyribonucleotide-(2'-deoxyribose 5'-phosphate)-2'-deoxyribonucleotide-DNA = a 3'-end 2'-deoxyribonucleotide-(2,3-dehydro-2,3-deoxyribose 5'-phosphate)-DNA + a 5'-end 5'-phospho-2'-deoxyribonucleoside-DNA + H(+)</text>
        <dbReference type="Rhea" id="RHEA:66592"/>
        <dbReference type="Rhea" id="RHEA-COMP:13180"/>
        <dbReference type="Rhea" id="RHEA-COMP:16897"/>
        <dbReference type="Rhea" id="RHEA-COMP:17067"/>
        <dbReference type="ChEBI" id="CHEBI:15378"/>
        <dbReference type="ChEBI" id="CHEBI:136412"/>
        <dbReference type="ChEBI" id="CHEBI:157695"/>
        <dbReference type="ChEBI" id="CHEBI:167181"/>
        <dbReference type="EC" id="4.2.99.18"/>
    </reaction>
</comment>
<dbReference type="Gene3D" id="1.10.1670.10">
    <property type="entry name" value="Helix-hairpin-Helix base-excision DNA repair enzymes (C-terminal)"/>
    <property type="match status" value="1"/>
</dbReference>
<evidence type="ECO:0000256" key="13">
    <source>
        <dbReference type="SAM" id="MobiDB-lite"/>
    </source>
</evidence>